<organism evidence="1 2">
    <name type="scientific">Olea europaea subsp. europaea</name>
    <dbReference type="NCBI Taxonomy" id="158383"/>
    <lineage>
        <taxon>Eukaryota</taxon>
        <taxon>Viridiplantae</taxon>
        <taxon>Streptophyta</taxon>
        <taxon>Embryophyta</taxon>
        <taxon>Tracheophyta</taxon>
        <taxon>Spermatophyta</taxon>
        <taxon>Magnoliopsida</taxon>
        <taxon>eudicotyledons</taxon>
        <taxon>Gunneridae</taxon>
        <taxon>Pentapetalae</taxon>
        <taxon>asterids</taxon>
        <taxon>lamiids</taxon>
        <taxon>Lamiales</taxon>
        <taxon>Oleaceae</taxon>
        <taxon>Oleeae</taxon>
        <taxon>Olea</taxon>
    </lineage>
</organism>
<dbReference type="Gramene" id="OE9A062395T1">
    <property type="protein sequence ID" value="OE9A062395C1"/>
    <property type="gene ID" value="OE9A062395"/>
</dbReference>
<dbReference type="Proteomes" id="UP000594638">
    <property type="component" value="Unassembled WGS sequence"/>
</dbReference>
<dbReference type="PANTHER" id="PTHR35485">
    <property type="entry name" value="OS01G0888900 PROTEIN"/>
    <property type="match status" value="1"/>
</dbReference>
<comment type="caution">
    <text evidence="1">The sequence shown here is derived from an EMBL/GenBank/DDBJ whole genome shotgun (WGS) entry which is preliminary data.</text>
</comment>
<dbReference type="EMBL" id="CACTIH010003964">
    <property type="protein sequence ID" value="CAA2988039.1"/>
    <property type="molecule type" value="Genomic_DNA"/>
</dbReference>
<proteinExistence type="predicted"/>
<dbReference type="AlphaFoldDB" id="A0A8S0S6Y1"/>
<name>A0A8S0S6Y1_OLEEU</name>
<protein>
    <submittedName>
        <fullName evidence="1">Uncharacterized protein</fullName>
    </submittedName>
</protein>
<evidence type="ECO:0000313" key="2">
    <source>
        <dbReference type="Proteomes" id="UP000594638"/>
    </source>
</evidence>
<gene>
    <name evidence="1" type="ORF">OLEA9_A062395</name>
</gene>
<dbReference type="PANTHER" id="PTHR35485:SF4">
    <property type="entry name" value="EXPRESSED PROTEIN"/>
    <property type="match status" value="1"/>
</dbReference>
<accession>A0A8S0S6Y1</accession>
<evidence type="ECO:0000313" key="1">
    <source>
        <dbReference type="EMBL" id="CAA2988039.1"/>
    </source>
</evidence>
<dbReference type="OrthoDB" id="650808at2759"/>
<sequence length="115" mass="13245">MEGLIPRVFKSIKKNGVRRQYKSLSSVATDKTQYNIADFYTNGNGYYSKQYEYGGWREPERISGFHAEGRAGRHHRRRYSVGVDYSAASELEDSVESKQLVRYRSLRMFSCVTGG</sequence>
<reference evidence="1 2" key="1">
    <citation type="submission" date="2019-12" db="EMBL/GenBank/DDBJ databases">
        <authorList>
            <person name="Alioto T."/>
            <person name="Alioto T."/>
            <person name="Gomez Garrido J."/>
        </authorList>
    </citation>
    <scope>NUCLEOTIDE SEQUENCE [LARGE SCALE GENOMIC DNA]</scope>
</reference>
<keyword evidence="2" id="KW-1185">Reference proteome</keyword>